<evidence type="ECO:0000256" key="1">
    <source>
        <dbReference type="ARBA" id="ARBA00004907"/>
    </source>
</evidence>
<evidence type="ECO:0000313" key="12">
    <source>
        <dbReference type="EMBL" id="SEN28152.1"/>
    </source>
</evidence>
<feature type="domain" description="Glycosyl transferase family 3" evidence="10">
    <location>
        <begin position="73"/>
        <end position="323"/>
    </location>
</feature>
<feature type="binding site" evidence="9">
    <location>
        <position position="80"/>
    </location>
    <ligand>
        <name>anthranilate</name>
        <dbReference type="ChEBI" id="CHEBI:16567"/>
        <label>1</label>
    </ligand>
</feature>
<dbReference type="InterPro" id="IPR035902">
    <property type="entry name" value="Nuc_phospho_transferase"/>
</dbReference>
<dbReference type="InterPro" id="IPR005940">
    <property type="entry name" value="Anthranilate_Pribosyl_Tfrase"/>
</dbReference>
<sequence>MIQEVLRKVVSGRNLSRREAQAVMTEMMEGKVTPSQTASLLTSLRMKGETVEELIGFAQGLRSHATQVYHDLPQVVDTCGTGGDGGKTFNISTAAAFVAAAAGVPIAKHGNRAVSSKSGSADVLEALGMDIRLNAKEAQHLLFQTGLCFLFAPLFHQAMKHVMPTRTELGFRTCFNLLGPLANPAGVKIQLLGVYDPSLTENVARVLLELGIERALVVAGLDGLDEITVTAPTRMSEVIEGEVKTYEVTPEQLGVNTAPIEAIAGGDAGFNARLIRGILNGQPGAPRDVVLVNAGAAIYLAGRASSIREGVHLAAQAVDSGKAKEKLAEVVHFSREVRYVS</sequence>
<dbReference type="InterPro" id="IPR036320">
    <property type="entry name" value="Glycosyl_Trfase_fam3_N_dom_sf"/>
</dbReference>
<dbReference type="PANTHER" id="PTHR43285:SF2">
    <property type="entry name" value="ANTHRANILATE PHOSPHORIBOSYLTRANSFERASE"/>
    <property type="match status" value="1"/>
</dbReference>
<comment type="similarity">
    <text evidence="8">In the C-terminal section; belongs to the anthranilate phosphoribosyltransferase family.</text>
</comment>
<dbReference type="GO" id="GO:0005829">
    <property type="term" value="C:cytosol"/>
    <property type="evidence" value="ECO:0007669"/>
    <property type="project" value="TreeGrafter"/>
</dbReference>
<dbReference type="RefSeq" id="WP_089968469.1">
    <property type="nucleotide sequence ID" value="NZ_FOCQ01000008.1"/>
</dbReference>
<keyword evidence="5 9" id="KW-0822">Tryptophan biosynthesis</keyword>
<proteinExistence type="inferred from homology"/>
<dbReference type="EMBL" id="FOCQ01000008">
    <property type="protein sequence ID" value="SEN28152.1"/>
    <property type="molecule type" value="Genomic_DNA"/>
</dbReference>
<comment type="cofactor">
    <cofactor evidence="9">
        <name>Mg(2+)</name>
        <dbReference type="ChEBI" id="CHEBI:18420"/>
    </cofactor>
    <text evidence="9">Binds 2 magnesium ions per monomer.</text>
</comment>
<dbReference type="Pfam" id="PF02885">
    <property type="entry name" value="Glycos_trans_3N"/>
    <property type="match status" value="1"/>
</dbReference>
<feature type="binding site" evidence="9">
    <location>
        <begin position="83"/>
        <end position="84"/>
    </location>
    <ligand>
        <name>5-phospho-alpha-D-ribose 1-diphosphate</name>
        <dbReference type="ChEBI" id="CHEBI:58017"/>
    </ligand>
</feature>
<dbReference type="PANTHER" id="PTHR43285">
    <property type="entry name" value="ANTHRANILATE PHOSPHORIBOSYLTRANSFERASE"/>
    <property type="match status" value="1"/>
</dbReference>
<dbReference type="NCBIfam" id="TIGR01245">
    <property type="entry name" value="trpD"/>
    <property type="match status" value="1"/>
</dbReference>
<dbReference type="AlphaFoldDB" id="A0A1H8F8U9"/>
<keyword evidence="3 9" id="KW-0328">Glycosyltransferase</keyword>
<comment type="pathway">
    <text evidence="1 9">Amino-acid biosynthesis; L-tryptophan biosynthesis; L-tryptophan from chorismate: step 2/5.</text>
</comment>
<accession>A0A1H8F8U9</accession>
<dbReference type="SUPFAM" id="SSF47648">
    <property type="entry name" value="Nucleoside phosphorylase/phosphoribosyltransferase N-terminal domain"/>
    <property type="match status" value="1"/>
</dbReference>
<evidence type="ECO:0000256" key="6">
    <source>
        <dbReference type="ARBA" id="ARBA00023141"/>
    </source>
</evidence>
<keyword evidence="9" id="KW-0479">Metal-binding</keyword>
<evidence type="ECO:0000256" key="8">
    <source>
        <dbReference type="ARBA" id="ARBA00061188"/>
    </source>
</evidence>
<feature type="binding site" evidence="9">
    <location>
        <position position="80"/>
    </location>
    <ligand>
        <name>5-phospho-alpha-D-ribose 1-diphosphate</name>
        <dbReference type="ChEBI" id="CHEBI:58017"/>
    </ligand>
</feature>
<feature type="binding site" evidence="9">
    <location>
        <position position="88"/>
    </location>
    <ligand>
        <name>5-phospho-alpha-D-ribose 1-diphosphate</name>
        <dbReference type="ChEBI" id="CHEBI:58017"/>
    </ligand>
</feature>
<comment type="subunit">
    <text evidence="9">Homodimer.</text>
</comment>
<gene>
    <name evidence="9" type="primary">trpD</name>
    <name evidence="12" type="ORF">SAMN05444955_10872</name>
</gene>
<dbReference type="Proteomes" id="UP000199695">
    <property type="component" value="Unassembled WGS sequence"/>
</dbReference>
<evidence type="ECO:0000259" key="10">
    <source>
        <dbReference type="Pfam" id="PF00591"/>
    </source>
</evidence>
<dbReference type="InterPro" id="IPR000312">
    <property type="entry name" value="Glycosyl_Trfase_fam3"/>
</dbReference>
<feature type="binding site" evidence="9">
    <location>
        <position position="120"/>
    </location>
    <ligand>
        <name>5-phospho-alpha-D-ribose 1-diphosphate</name>
        <dbReference type="ChEBI" id="CHEBI:58017"/>
    </ligand>
</feature>
<feature type="binding site" evidence="9">
    <location>
        <position position="225"/>
    </location>
    <ligand>
        <name>Mg(2+)</name>
        <dbReference type="ChEBI" id="CHEBI:18420"/>
        <label>2</label>
    </ligand>
</feature>
<dbReference type="InterPro" id="IPR017459">
    <property type="entry name" value="Glycosyl_Trfase_fam3_N_dom"/>
</dbReference>
<dbReference type="SUPFAM" id="SSF52418">
    <property type="entry name" value="Nucleoside phosphorylase/phosphoribosyltransferase catalytic domain"/>
    <property type="match status" value="1"/>
</dbReference>
<keyword evidence="9" id="KW-0460">Magnesium</keyword>
<dbReference type="Gene3D" id="3.40.1030.10">
    <property type="entry name" value="Nucleoside phosphorylase/phosphoribosyltransferase catalytic domain"/>
    <property type="match status" value="1"/>
</dbReference>
<keyword evidence="2 9" id="KW-0028">Amino-acid biosynthesis</keyword>
<comment type="caution">
    <text evidence="9">Lacks conserved residue(s) required for the propagation of feature annotation.</text>
</comment>
<dbReference type="Pfam" id="PF00591">
    <property type="entry name" value="Glycos_transf_3"/>
    <property type="match status" value="1"/>
</dbReference>
<dbReference type="UniPathway" id="UPA00035">
    <property type="reaction ID" value="UER00041"/>
</dbReference>
<feature type="binding site" evidence="9">
    <location>
        <position position="166"/>
    </location>
    <ligand>
        <name>anthranilate</name>
        <dbReference type="ChEBI" id="CHEBI:16567"/>
        <label>2</label>
    </ligand>
</feature>
<dbReference type="FunFam" id="3.40.1030.10:FF:000002">
    <property type="entry name" value="Anthranilate phosphoribosyltransferase"/>
    <property type="match status" value="1"/>
</dbReference>
<keyword evidence="6 9" id="KW-0057">Aromatic amino acid biosynthesis</keyword>
<keyword evidence="4 9" id="KW-0808">Transferase</keyword>
<evidence type="ECO:0000256" key="3">
    <source>
        <dbReference type="ARBA" id="ARBA00022676"/>
    </source>
</evidence>
<dbReference type="EC" id="2.4.2.18" evidence="9"/>
<name>A0A1H8F8U9_9BACL</name>
<dbReference type="Gene3D" id="1.20.970.10">
    <property type="entry name" value="Transferase, Pyrimidine Nucleoside Phosphorylase, Chain C"/>
    <property type="match status" value="1"/>
</dbReference>
<dbReference type="GO" id="GO:0000287">
    <property type="term" value="F:magnesium ion binding"/>
    <property type="evidence" value="ECO:0007669"/>
    <property type="project" value="UniProtKB-UniRule"/>
</dbReference>
<evidence type="ECO:0000256" key="4">
    <source>
        <dbReference type="ARBA" id="ARBA00022679"/>
    </source>
</evidence>
<dbReference type="HAMAP" id="MF_00211">
    <property type="entry name" value="TrpD"/>
    <property type="match status" value="1"/>
</dbReference>
<keyword evidence="13" id="KW-1185">Reference proteome</keyword>
<dbReference type="GO" id="GO:0004048">
    <property type="term" value="F:anthranilate phosphoribosyltransferase activity"/>
    <property type="evidence" value="ECO:0007669"/>
    <property type="project" value="UniProtKB-UniRule"/>
</dbReference>
<feature type="binding site" evidence="9">
    <location>
        <begin position="90"/>
        <end position="93"/>
    </location>
    <ligand>
        <name>5-phospho-alpha-D-ribose 1-diphosphate</name>
        <dbReference type="ChEBI" id="CHEBI:58017"/>
    </ligand>
</feature>
<dbReference type="STRING" id="1173111.SAMN05444955_10872"/>
<comment type="catalytic activity">
    <reaction evidence="7 9">
        <text>N-(5-phospho-beta-D-ribosyl)anthranilate + diphosphate = 5-phospho-alpha-D-ribose 1-diphosphate + anthranilate</text>
        <dbReference type="Rhea" id="RHEA:11768"/>
        <dbReference type="ChEBI" id="CHEBI:16567"/>
        <dbReference type="ChEBI" id="CHEBI:18277"/>
        <dbReference type="ChEBI" id="CHEBI:33019"/>
        <dbReference type="ChEBI" id="CHEBI:58017"/>
        <dbReference type="EC" id="2.4.2.18"/>
    </reaction>
</comment>
<dbReference type="OrthoDB" id="9806430at2"/>
<evidence type="ECO:0000256" key="7">
    <source>
        <dbReference type="ARBA" id="ARBA00052328"/>
    </source>
</evidence>
<evidence type="ECO:0000256" key="5">
    <source>
        <dbReference type="ARBA" id="ARBA00022822"/>
    </source>
</evidence>
<feature type="binding site" evidence="9">
    <location>
        <begin position="108"/>
        <end position="116"/>
    </location>
    <ligand>
        <name>5-phospho-alpha-D-ribose 1-diphosphate</name>
        <dbReference type="ChEBI" id="CHEBI:58017"/>
    </ligand>
</feature>
<feature type="domain" description="Glycosyl transferase family 3 N-terminal" evidence="11">
    <location>
        <begin position="3"/>
        <end position="65"/>
    </location>
</feature>
<evidence type="ECO:0000259" key="11">
    <source>
        <dbReference type="Pfam" id="PF02885"/>
    </source>
</evidence>
<feature type="binding site" evidence="9">
    <location>
        <position position="226"/>
    </location>
    <ligand>
        <name>Mg(2+)</name>
        <dbReference type="ChEBI" id="CHEBI:18420"/>
        <label>2</label>
    </ligand>
</feature>
<dbReference type="GO" id="GO:0000162">
    <property type="term" value="P:L-tryptophan biosynthetic process"/>
    <property type="evidence" value="ECO:0007669"/>
    <property type="project" value="UniProtKB-UniRule"/>
</dbReference>
<feature type="binding site" evidence="9">
    <location>
        <position position="226"/>
    </location>
    <ligand>
        <name>Mg(2+)</name>
        <dbReference type="ChEBI" id="CHEBI:18420"/>
        <label>1</label>
    </ligand>
</feature>
<feature type="binding site" evidence="9">
    <location>
        <position position="111"/>
    </location>
    <ligand>
        <name>anthranilate</name>
        <dbReference type="ChEBI" id="CHEBI:16567"/>
        <label>1</label>
    </ligand>
</feature>
<evidence type="ECO:0000256" key="2">
    <source>
        <dbReference type="ARBA" id="ARBA00022605"/>
    </source>
</evidence>
<evidence type="ECO:0000313" key="13">
    <source>
        <dbReference type="Proteomes" id="UP000199695"/>
    </source>
</evidence>
<reference evidence="12 13" key="1">
    <citation type="submission" date="2016-10" db="EMBL/GenBank/DDBJ databases">
        <authorList>
            <person name="de Groot N.N."/>
        </authorList>
    </citation>
    <scope>NUCLEOTIDE SEQUENCE [LARGE SCALE GENOMIC DNA]</scope>
    <source>
        <strain evidence="12 13">DSM 46701</strain>
    </source>
</reference>
<comment type="function">
    <text evidence="9">Catalyzes the transfer of the phosphoribosyl group of 5-phosphorylribose-1-pyrophosphate (PRPP) to anthranilate to yield N-(5'-phosphoribosyl)-anthranilate (PRA).</text>
</comment>
<feature type="binding site" evidence="9">
    <location>
        <position position="92"/>
    </location>
    <ligand>
        <name>Mg(2+)</name>
        <dbReference type="ChEBI" id="CHEBI:18420"/>
        <label>1</label>
    </ligand>
</feature>
<comment type="similarity">
    <text evidence="9">Belongs to the anthranilate phosphoribosyltransferase family.</text>
</comment>
<protein>
    <recommendedName>
        <fullName evidence="9">Anthranilate phosphoribosyltransferase</fullName>
        <ecNumber evidence="9">2.4.2.18</ecNumber>
    </recommendedName>
</protein>
<organism evidence="12 13">
    <name type="scientific">Lihuaxuella thermophila</name>
    <dbReference type="NCBI Taxonomy" id="1173111"/>
    <lineage>
        <taxon>Bacteria</taxon>
        <taxon>Bacillati</taxon>
        <taxon>Bacillota</taxon>
        <taxon>Bacilli</taxon>
        <taxon>Bacillales</taxon>
        <taxon>Thermoactinomycetaceae</taxon>
        <taxon>Lihuaxuella</taxon>
    </lineage>
</organism>
<evidence type="ECO:0000256" key="9">
    <source>
        <dbReference type="HAMAP-Rule" id="MF_00211"/>
    </source>
</evidence>